<protein>
    <recommendedName>
        <fullName evidence="4">SnoaL-like domain-containing protein</fullName>
    </recommendedName>
</protein>
<accession>A0A1M7QJC2</accession>
<evidence type="ECO:0008006" key="4">
    <source>
        <dbReference type="Google" id="ProtNLM"/>
    </source>
</evidence>
<dbReference type="Proteomes" id="UP000184339">
    <property type="component" value="Unassembled WGS sequence"/>
</dbReference>
<reference evidence="3" key="1">
    <citation type="submission" date="2016-11" db="EMBL/GenBank/DDBJ databases">
        <authorList>
            <person name="Varghese N."/>
            <person name="Submissions S."/>
        </authorList>
    </citation>
    <scope>NUCLEOTIDE SEQUENCE [LARGE SCALE GENOMIC DNA]</scope>
    <source>
        <strain evidence="3">Sac-22</strain>
    </source>
</reference>
<name>A0A1M7QJC2_9BURK</name>
<organism evidence="2 3">
    <name type="scientific">Duganella sacchari</name>
    <dbReference type="NCBI Taxonomy" id="551987"/>
    <lineage>
        <taxon>Bacteria</taxon>
        <taxon>Pseudomonadati</taxon>
        <taxon>Pseudomonadota</taxon>
        <taxon>Betaproteobacteria</taxon>
        <taxon>Burkholderiales</taxon>
        <taxon>Oxalobacteraceae</taxon>
        <taxon>Telluria group</taxon>
        <taxon>Duganella</taxon>
    </lineage>
</organism>
<dbReference type="EMBL" id="FRCX01000007">
    <property type="protein sequence ID" value="SHN31340.1"/>
    <property type="molecule type" value="Genomic_DNA"/>
</dbReference>
<gene>
    <name evidence="2" type="ORF">SAMN05192549_107162</name>
</gene>
<dbReference type="InterPro" id="IPR032710">
    <property type="entry name" value="NTF2-like_dom_sf"/>
</dbReference>
<keyword evidence="1" id="KW-0732">Signal</keyword>
<proteinExistence type="predicted"/>
<dbReference type="Gene3D" id="3.10.450.50">
    <property type="match status" value="1"/>
</dbReference>
<dbReference type="SUPFAM" id="SSF54427">
    <property type="entry name" value="NTF2-like"/>
    <property type="match status" value="1"/>
</dbReference>
<dbReference type="RefSeq" id="WP_208861901.1">
    <property type="nucleotide sequence ID" value="NZ_FRCX01000007.1"/>
</dbReference>
<evidence type="ECO:0000313" key="2">
    <source>
        <dbReference type="EMBL" id="SHN31340.1"/>
    </source>
</evidence>
<keyword evidence="3" id="KW-1185">Reference proteome</keyword>
<feature type="signal peptide" evidence="1">
    <location>
        <begin position="1"/>
        <end position="20"/>
    </location>
</feature>
<dbReference type="STRING" id="551987.SAMN05192549_107162"/>
<dbReference type="AlphaFoldDB" id="A0A1M7QJC2"/>
<evidence type="ECO:0000256" key="1">
    <source>
        <dbReference type="SAM" id="SignalP"/>
    </source>
</evidence>
<evidence type="ECO:0000313" key="3">
    <source>
        <dbReference type="Proteomes" id="UP000184339"/>
    </source>
</evidence>
<feature type="chain" id="PRO_5012726275" description="SnoaL-like domain-containing protein" evidence="1">
    <location>
        <begin position="21"/>
        <end position="158"/>
    </location>
</feature>
<sequence>MKLYSLAFVLAASLANLAYADTRSDRLDVQHVMDAYHEAVLSHDGDRLAALFLPTSIWLNVLSDQAYVAAREKSPDAPKIRVGSYASFAKLVSTSKASFNPTHTRQQISSDGTIASVYFDFVFMIDGKPTNRGSETWQLVKGSDGWYIAALTYSSDPV</sequence>